<evidence type="ECO:0000256" key="1">
    <source>
        <dbReference type="ARBA" id="ARBA00022574"/>
    </source>
</evidence>
<dbReference type="Proteomes" id="UP000504635">
    <property type="component" value="Unplaced"/>
</dbReference>
<keyword evidence="1 4" id="KW-0853">WD repeat</keyword>
<name>A0A6J2XPP3_SITOR</name>
<dbReference type="FunCoup" id="A0A6J2XPP3">
    <property type="interactions" value="2403"/>
</dbReference>
<dbReference type="AlphaFoldDB" id="A0A6J2XPP3"/>
<dbReference type="SUPFAM" id="SSF50978">
    <property type="entry name" value="WD40 repeat-like"/>
    <property type="match status" value="2"/>
</dbReference>
<dbReference type="SMART" id="SM00320">
    <property type="entry name" value="WD40"/>
    <property type="match status" value="12"/>
</dbReference>
<dbReference type="GeneID" id="115879919"/>
<dbReference type="GO" id="GO:0030515">
    <property type="term" value="F:snoRNA binding"/>
    <property type="evidence" value="ECO:0007669"/>
    <property type="project" value="TreeGrafter"/>
</dbReference>
<feature type="repeat" description="WD" evidence="4">
    <location>
        <begin position="622"/>
        <end position="663"/>
    </location>
</feature>
<dbReference type="GO" id="GO:0030490">
    <property type="term" value="P:maturation of SSU-rRNA"/>
    <property type="evidence" value="ECO:0007669"/>
    <property type="project" value="TreeGrafter"/>
</dbReference>
<dbReference type="InterPro" id="IPR001680">
    <property type="entry name" value="WD40_rpt"/>
</dbReference>
<feature type="repeat" description="WD" evidence="4">
    <location>
        <begin position="580"/>
        <end position="621"/>
    </location>
</feature>
<dbReference type="PRINTS" id="PR00320">
    <property type="entry name" value="GPROTEINBRPT"/>
</dbReference>
<feature type="repeat" description="WD" evidence="4">
    <location>
        <begin position="145"/>
        <end position="186"/>
    </location>
</feature>
<accession>A0A6J2XPP3</accession>
<organism evidence="7 8">
    <name type="scientific">Sitophilus oryzae</name>
    <name type="common">Rice weevil</name>
    <name type="synonym">Curculio oryzae</name>
    <dbReference type="NCBI Taxonomy" id="7048"/>
    <lineage>
        <taxon>Eukaryota</taxon>
        <taxon>Metazoa</taxon>
        <taxon>Ecdysozoa</taxon>
        <taxon>Arthropoda</taxon>
        <taxon>Hexapoda</taxon>
        <taxon>Insecta</taxon>
        <taxon>Pterygota</taxon>
        <taxon>Neoptera</taxon>
        <taxon>Endopterygota</taxon>
        <taxon>Coleoptera</taxon>
        <taxon>Polyphaga</taxon>
        <taxon>Cucujiformia</taxon>
        <taxon>Curculionidae</taxon>
        <taxon>Dryophthorinae</taxon>
        <taxon>Sitophilus</taxon>
    </lineage>
</organism>
<sequence>MGLTKDYLRYVPAGNFNIISSNNCNAVFVILQGQIGRFIAVGACEHIIIWDLRLGEKAQVLPGEKAAVTTICASPNIRNLAAGYSDGIVQVFDLKSAEIISIFSGHRSEVTTLYYDSFGHKLASGSKDTDIIVWDTVAETGLYRFSGHKGPITKVIFMSKENVLISASKDSFIKFWDLNTQHCFKTVTGHQTEVWGLSLIRNDKYLVSGCGDEELRVYRLSVHNSNGELVSSVDHLTNTLEMVTLEEGDDTTHPLQCFKTGTILRGSRGRVVSLVTDPSGQILGCHGTDNQIELFYFCAEDEAQARLKKRLKKERKKEKAEGTENNTDEVQSSVNTQLDLRDEVKRLPSVKLDNKPRSLDLVLGNGGELRIAVNLRNNCVRLFNLQTALKNGEAQCLRGILNHGHQSDIKSVTFSNENVALVSGSAESVKLWNMPSQTCLKTVETGYVMTLAFVPGDKHVLAGLKDGRLLIIDIVVGDILEEIPAHSKELRTIAITPNLNGCVTGGGDQMVKFWQFDLIVDEKSESRVRILSLIHKRTLKLEDNILCVKLSPNGKFIAVALLDSTVKIFFVDTFKFYLSLYGHKLPVQCMDISSDSTLIVTGSGDRNVKIWGMDFGDCHKSIFAHDDTITGLQFVKNTHYFFTCGKDGKVKQWDADSYNKIITLQGHCGEAFSMAVSPNGKYVVSCGSDKVLRLYEKSEQIVVLQDEEEEEREKQEELATGEQTLIPSQPGLNLPSKKTVGSEKAAENILECLEVSEKYREQLAEHEALQAATTQSLVPPAPPLLMQAYNVSTPDDFLLETILRIRASDLEEALLILPFSSVCDILTMLPNLIDRGDCTELGCRVAMFLLKLHHGPLVSNKVLIPTLQKLEKIMNEKVTELRDLIGYNYYGLQFLQGEIESREGVQLFRDATLEKRKGDSKRKKREKLKRSIMVLNS</sequence>
<dbReference type="CDD" id="cd00200">
    <property type="entry name" value="WD40"/>
    <property type="match status" value="2"/>
</dbReference>
<keyword evidence="7" id="KW-1185">Reference proteome</keyword>
<feature type="repeat" description="WD" evidence="4">
    <location>
        <begin position="103"/>
        <end position="135"/>
    </location>
</feature>
<dbReference type="PANTHER" id="PTHR19853:SF0">
    <property type="entry name" value="WD REPEAT-CONTAINING PROTEIN 3"/>
    <property type="match status" value="1"/>
</dbReference>
<dbReference type="Pfam" id="PF04003">
    <property type="entry name" value="Utp12"/>
    <property type="match status" value="1"/>
</dbReference>
<proteinExistence type="inferred from homology"/>
<feature type="repeat" description="WD" evidence="4">
    <location>
        <begin position="402"/>
        <end position="442"/>
    </location>
</feature>
<protein>
    <submittedName>
        <fullName evidence="8">WD repeat-containing protein 3</fullName>
    </submittedName>
</protein>
<dbReference type="PROSITE" id="PS00678">
    <property type="entry name" value="WD_REPEATS_1"/>
    <property type="match status" value="1"/>
</dbReference>
<feature type="repeat" description="WD" evidence="4">
    <location>
        <begin position="61"/>
        <end position="102"/>
    </location>
</feature>
<evidence type="ECO:0000313" key="8">
    <source>
        <dbReference type="RefSeq" id="XP_030752835.1"/>
    </source>
</evidence>
<feature type="region of interest" description="Disordered" evidence="5">
    <location>
        <begin position="314"/>
        <end position="335"/>
    </location>
</feature>
<feature type="domain" description="Small-subunit processome Utp12" evidence="6">
    <location>
        <begin position="794"/>
        <end position="896"/>
    </location>
</feature>
<dbReference type="InterPro" id="IPR020472">
    <property type="entry name" value="WD40_PAC1"/>
</dbReference>
<feature type="compositionally biased region" description="Polar residues" evidence="5">
    <location>
        <begin position="721"/>
        <end position="731"/>
    </location>
</feature>
<dbReference type="GO" id="GO:0034388">
    <property type="term" value="C:Pwp2p-containing subcomplex of 90S preribosome"/>
    <property type="evidence" value="ECO:0007669"/>
    <property type="project" value="TreeGrafter"/>
</dbReference>
<evidence type="ECO:0000313" key="7">
    <source>
        <dbReference type="Proteomes" id="UP000504635"/>
    </source>
</evidence>
<comment type="similarity">
    <text evidence="3">Belongs to the WD repeat WDR3/UTP12 family.</text>
</comment>
<dbReference type="RefSeq" id="XP_030752835.1">
    <property type="nucleotide sequence ID" value="XM_030896975.1"/>
</dbReference>
<dbReference type="InterPro" id="IPR015943">
    <property type="entry name" value="WD40/YVTN_repeat-like_dom_sf"/>
</dbReference>
<dbReference type="InterPro" id="IPR019775">
    <property type="entry name" value="WD40_repeat_CS"/>
</dbReference>
<gene>
    <name evidence="8" type="primary">LOC115879919</name>
</gene>
<keyword evidence="2" id="KW-0677">Repeat</keyword>
<feature type="repeat" description="WD" evidence="4">
    <location>
        <begin position="664"/>
        <end position="696"/>
    </location>
</feature>
<feature type="repeat" description="WD" evidence="4">
    <location>
        <begin position="483"/>
        <end position="517"/>
    </location>
</feature>
<evidence type="ECO:0000259" key="6">
    <source>
        <dbReference type="Pfam" id="PF04003"/>
    </source>
</evidence>
<dbReference type="Gene3D" id="2.130.10.10">
    <property type="entry name" value="YVTN repeat-like/Quinoprotein amine dehydrogenase"/>
    <property type="match status" value="3"/>
</dbReference>
<evidence type="ECO:0000256" key="4">
    <source>
        <dbReference type="PROSITE-ProRule" id="PRU00221"/>
    </source>
</evidence>
<dbReference type="Pfam" id="PF25173">
    <property type="entry name" value="Beta-prop_WDR3_1st"/>
    <property type="match status" value="1"/>
</dbReference>
<dbReference type="InParanoid" id="A0A6J2XPP3"/>
<dbReference type="Pfam" id="PF25172">
    <property type="entry name" value="Beta-prop_WDR3_2nd"/>
    <property type="match status" value="1"/>
</dbReference>
<dbReference type="PROSITE" id="PS50294">
    <property type="entry name" value="WD_REPEATS_REGION"/>
    <property type="match status" value="5"/>
</dbReference>
<feature type="repeat" description="WD" evidence="4">
    <location>
        <begin position="187"/>
        <end position="221"/>
    </location>
</feature>
<dbReference type="GO" id="GO:0032040">
    <property type="term" value="C:small-subunit processome"/>
    <property type="evidence" value="ECO:0007669"/>
    <property type="project" value="TreeGrafter"/>
</dbReference>
<reference evidence="8" key="1">
    <citation type="submission" date="2025-08" db="UniProtKB">
        <authorList>
            <consortium name="RefSeq"/>
        </authorList>
    </citation>
    <scope>IDENTIFICATION</scope>
    <source>
        <tissue evidence="8">Gonads</tissue>
    </source>
</reference>
<feature type="region of interest" description="Disordered" evidence="5">
    <location>
        <begin position="706"/>
        <end position="738"/>
    </location>
</feature>
<dbReference type="InterPro" id="IPR007148">
    <property type="entry name" value="SSU_processome_Utp12"/>
</dbReference>
<dbReference type="KEGG" id="soy:115879919"/>
<feature type="compositionally biased region" description="Polar residues" evidence="5">
    <location>
        <begin position="323"/>
        <end position="335"/>
    </location>
</feature>
<dbReference type="OrthoDB" id="407922at2759"/>
<evidence type="ECO:0000256" key="5">
    <source>
        <dbReference type="SAM" id="MobiDB-lite"/>
    </source>
</evidence>
<dbReference type="PROSITE" id="PS50082">
    <property type="entry name" value="WD_REPEATS_2"/>
    <property type="match status" value="9"/>
</dbReference>
<dbReference type="PANTHER" id="PTHR19853">
    <property type="entry name" value="WD REPEAT CONTAINING PROTEIN 3 WDR3"/>
    <property type="match status" value="1"/>
</dbReference>
<dbReference type="InterPro" id="IPR051570">
    <property type="entry name" value="TBC1_cilium_biogenesis"/>
</dbReference>
<evidence type="ECO:0000256" key="3">
    <source>
        <dbReference type="ARBA" id="ARBA00038229"/>
    </source>
</evidence>
<evidence type="ECO:0000256" key="2">
    <source>
        <dbReference type="ARBA" id="ARBA00022737"/>
    </source>
</evidence>
<dbReference type="InterPro" id="IPR036322">
    <property type="entry name" value="WD40_repeat_dom_sf"/>
</dbReference>
<dbReference type="FunFam" id="2.130.10.10:FF:000755">
    <property type="entry name" value="WD repeat-containing protein 3"/>
    <property type="match status" value="1"/>
</dbReference>
<dbReference type="FunFam" id="2.130.10.10:FF:002580">
    <property type="entry name" value="Beta transducin Trp-Asp domain-containing protein, putative"/>
    <property type="match status" value="1"/>
</dbReference>